<evidence type="ECO:0000259" key="2">
    <source>
        <dbReference type="Pfam" id="PF14478"/>
    </source>
</evidence>
<keyword evidence="1" id="KW-0732">Signal</keyword>
<proteinExistence type="predicted"/>
<feature type="chain" id="PRO_5014113946" evidence="1">
    <location>
        <begin position="18"/>
        <end position="143"/>
    </location>
</feature>
<evidence type="ECO:0000313" key="4">
    <source>
        <dbReference type="Proteomes" id="UP000233556"/>
    </source>
</evidence>
<dbReference type="OrthoDB" id="9440006at2759"/>
<reference evidence="4" key="2">
    <citation type="submission" date="2017-12" db="EMBL/GenBank/DDBJ databases">
        <title>Genome sequence of the Bar-tailed Godwit (Limosa lapponica baueri).</title>
        <authorList>
            <person name="Lima N.C.B."/>
            <person name="Parody-Merino A.M."/>
            <person name="Battley P.F."/>
            <person name="Fidler A.E."/>
            <person name="Prosdocimi F."/>
        </authorList>
    </citation>
    <scope>NUCLEOTIDE SEQUENCE [LARGE SCALE GENOMIC DNA]</scope>
</reference>
<dbReference type="Pfam" id="PF14478">
    <property type="entry name" value="DUF4430"/>
    <property type="match status" value="1"/>
</dbReference>
<protein>
    <submittedName>
        <fullName evidence="3">Transcobalamin-2</fullName>
    </submittedName>
</protein>
<dbReference type="GO" id="GO:0015889">
    <property type="term" value="P:cobalamin transport"/>
    <property type="evidence" value="ECO:0007669"/>
    <property type="project" value="TreeGrafter"/>
</dbReference>
<dbReference type="Gene3D" id="2.170.130.30">
    <property type="match status" value="1"/>
</dbReference>
<accession>A0A2I0T4Y7</accession>
<evidence type="ECO:0000313" key="3">
    <source>
        <dbReference type="EMBL" id="PKU28857.1"/>
    </source>
</evidence>
<dbReference type="PANTHER" id="PTHR10559">
    <property type="entry name" value="TRANSCOBALAMIN-1/GASTRIC INTRINSIC FACTOR"/>
    <property type="match status" value="1"/>
</dbReference>
<organism evidence="3 4">
    <name type="scientific">Limosa lapponica baueri</name>
    <dbReference type="NCBI Taxonomy" id="1758121"/>
    <lineage>
        <taxon>Eukaryota</taxon>
        <taxon>Metazoa</taxon>
        <taxon>Chordata</taxon>
        <taxon>Craniata</taxon>
        <taxon>Vertebrata</taxon>
        <taxon>Euteleostomi</taxon>
        <taxon>Archelosauria</taxon>
        <taxon>Archosauria</taxon>
        <taxon>Dinosauria</taxon>
        <taxon>Saurischia</taxon>
        <taxon>Theropoda</taxon>
        <taxon>Coelurosauria</taxon>
        <taxon>Aves</taxon>
        <taxon>Neognathae</taxon>
        <taxon>Neoaves</taxon>
        <taxon>Charadriiformes</taxon>
        <taxon>Scolopacidae</taxon>
        <taxon>Limosa</taxon>
    </lineage>
</organism>
<evidence type="ECO:0000256" key="1">
    <source>
        <dbReference type="SAM" id="SignalP"/>
    </source>
</evidence>
<dbReference type="GO" id="GO:0005615">
    <property type="term" value="C:extracellular space"/>
    <property type="evidence" value="ECO:0007669"/>
    <property type="project" value="TreeGrafter"/>
</dbReference>
<dbReference type="AlphaFoldDB" id="A0A2I0T4Y7"/>
<dbReference type="PANTHER" id="PTHR10559:SF14">
    <property type="entry name" value="TRANSCOBALAMIN-2"/>
    <property type="match status" value="1"/>
</dbReference>
<keyword evidence="4" id="KW-1185">Reference proteome</keyword>
<reference evidence="4" key="1">
    <citation type="submission" date="2017-11" db="EMBL/GenBank/DDBJ databases">
        <authorList>
            <person name="Lima N.C."/>
            <person name="Parody-Merino A.M."/>
            <person name="Battley P.F."/>
            <person name="Fidler A.E."/>
            <person name="Prosdocimi F."/>
        </authorList>
    </citation>
    <scope>NUCLEOTIDE SEQUENCE [LARGE SCALE GENOMIC DNA]</scope>
</reference>
<sequence>MWLLLVLLQAAFLPAQPCDTLTPVSVEPPPEMLGDMTVRLVVECPQPWCPQHRLYDRPLSAPAGSSLLDVLRAATTQGPPNFTFVTQDTPQGPFLSRVLGLEARQKQRSYWQLLTAPDTSLQTGVADYRPEDGETLILRLSEW</sequence>
<dbReference type="InterPro" id="IPR051588">
    <property type="entry name" value="Cobalamin_Transport"/>
</dbReference>
<dbReference type="InterPro" id="IPR027954">
    <property type="entry name" value="Transcobalamin-like_C"/>
</dbReference>
<feature type="signal peptide" evidence="1">
    <location>
        <begin position="1"/>
        <end position="17"/>
    </location>
</feature>
<dbReference type="Proteomes" id="UP000233556">
    <property type="component" value="Unassembled WGS sequence"/>
</dbReference>
<dbReference type="GO" id="GO:0031419">
    <property type="term" value="F:cobalamin binding"/>
    <property type="evidence" value="ECO:0007669"/>
    <property type="project" value="TreeGrafter"/>
</dbReference>
<dbReference type="EMBL" id="KZ518991">
    <property type="protein sequence ID" value="PKU28857.1"/>
    <property type="molecule type" value="Genomic_DNA"/>
</dbReference>
<gene>
    <name evidence="3" type="ORF">llap_20838</name>
</gene>
<name>A0A2I0T4Y7_LIMLA</name>
<feature type="domain" description="Transcobalamin-like C-terminal" evidence="2">
    <location>
        <begin position="64"/>
        <end position="141"/>
    </location>
</feature>